<dbReference type="Gene3D" id="3.30.40.10">
    <property type="entry name" value="Zinc/RING finger domain, C3HC4 (zinc finger)"/>
    <property type="match status" value="1"/>
</dbReference>
<dbReference type="PANTHER" id="PTHR46592">
    <property type="entry name" value="RING-H2 FINGER PROTEIN ATL67"/>
    <property type="match status" value="1"/>
</dbReference>
<dbReference type="SUPFAM" id="SSF57850">
    <property type="entry name" value="RING/U-box"/>
    <property type="match status" value="1"/>
</dbReference>
<dbReference type="OrthoDB" id="8062037at2759"/>
<keyword evidence="2" id="KW-1133">Transmembrane helix</keyword>
<dbReference type="GO" id="GO:0008270">
    <property type="term" value="F:zinc ion binding"/>
    <property type="evidence" value="ECO:0007669"/>
    <property type="project" value="UniProtKB-KW"/>
</dbReference>
<gene>
    <name evidence="4" type="ORF">ZOSMA_5G00580</name>
</gene>
<evidence type="ECO:0000256" key="2">
    <source>
        <dbReference type="SAM" id="Phobius"/>
    </source>
</evidence>
<dbReference type="InterPro" id="IPR001841">
    <property type="entry name" value="Znf_RING"/>
</dbReference>
<organism evidence="4 5">
    <name type="scientific">Zostera marina</name>
    <name type="common">Eelgrass</name>
    <dbReference type="NCBI Taxonomy" id="29655"/>
    <lineage>
        <taxon>Eukaryota</taxon>
        <taxon>Viridiplantae</taxon>
        <taxon>Streptophyta</taxon>
        <taxon>Embryophyta</taxon>
        <taxon>Tracheophyta</taxon>
        <taxon>Spermatophyta</taxon>
        <taxon>Magnoliopsida</taxon>
        <taxon>Liliopsida</taxon>
        <taxon>Zosteraceae</taxon>
        <taxon>Zostera</taxon>
    </lineage>
</organism>
<protein>
    <recommendedName>
        <fullName evidence="3">RING-type domain-containing protein</fullName>
    </recommendedName>
</protein>
<dbReference type="OMA" id="VRIHILI"/>
<dbReference type="EMBL" id="LFYR01001623">
    <property type="protein sequence ID" value="KMZ60195.1"/>
    <property type="molecule type" value="Genomic_DNA"/>
</dbReference>
<keyword evidence="2" id="KW-0472">Membrane</keyword>
<dbReference type="PROSITE" id="PS50089">
    <property type="entry name" value="ZF_RING_2"/>
    <property type="match status" value="1"/>
</dbReference>
<accession>A0A0K9NW66</accession>
<sequence>MQTFREPHVGYIVNVVIFLAIFFSFIFYCYFCSNHRNRQTPNIDPEFQMGHVRIHILIAEDEPWRSRRLVLGLRNEVIECCCPKFPYSSSTQFDEQDGACCSICLGEYEEREMLRLLPECGHRFHLVCVDQWLNINGSCPVCRTFAVKKQAAVTPLQPPMQSPF</sequence>
<evidence type="ECO:0000313" key="4">
    <source>
        <dbReference type="EMBL" id="KMZ60195.1"/>
    </source>
</evidence>
<evidence type="ECO:0000256" key="1">
    <source>
        <dbReference type="PROSITE-ProRule" id="PRU00175"/>
    </source>
</evidence>
<keyword evidence="1" id="KW-0862">Zinc</keyword>
<keyword evidence="2" id="KW-0812">Transmembrane</keyword>
<dbReference type="Proteomes" id="UP000036987">
    <property type="component" value="Unassembled WGS sequence"/>
</dbReference>
<dbReference type="AlphaFoldDB" id="A0A0K9NW66"/>
<dbReference type="STRING" id="29655.A0A0K9NW66"/>
<keyword evidence="5" id="KW-1185">Reference proteome</keyword>
<proteinExistence type="predicted"/>
<feature type="transmembrane region" description="Helical" evidence="2">
    <location>
        <begin position="12"/>
        <end position="31"/>
    </location>
</feature>
<dbReference type="InterPro" id="IPR044289">
    <property type="entry name" value="ATL67-70"/>
</dbReference>
<dbReference type="GO" id="GO:0016740">
    <property type="term" value="F:transferase activity"/>
    <property type="evidence" value="ECO:0007669"/>
    <property type="project" value="InterPro"/>
</dbReference>
<feature type="domain" description="RING-type" evidence="3">
    <location>
        <begin position="101"/>
        <end position="143"/>
    </location>
</feature>
<evidence type="ECO:0000259" key="3">
    <source>
        <dbReference type="PROSITE" id="PS50089"/>
    </source>
</evidence>
<dbReference type="InterPro" id="IPR013083">
    <property type="entry name" value="Znf_RING/FYVE/PHD"/>
</dbReference>
<evidence type="ECO:0000313" key="5">
    <source>
        <dbReference type="Proteomes" id="UP000036987"/>
    </source>
</evidence>
<dbReference type="PANTHER" id="PTHR46592:SF6">
    <property type="entry name" value="RING-H2 FINGER PROTEIN ATL67"/>
    <property type="match status" value="1"/>
</dbReference>
<reference evidence="5" key="1">
    <citation type="journal article" date="2016" name="Nature">
        <title>The genome of the seagrass Zostera marina reveals angiosperm adaptation to the sea.</title>
        <authorList>
            <person name="Olsen J.L."/>
            <person name="Rouze P."/>
            <person name="Verhelst B."/>
            <person name="Lin Y.-C."/>
            <person name="Bayer T."/>
            <person name="Collen J."/>
            <person name="Dattolo E."/>
            <person name="De Paoli E."/>
            <person name="Dittami S."/>
            <person name="Maumus F."/>
            <person name="Michel G."/>
            <person name="Kersting A."/>
            <person name="Lauritano C."/>
            <person name="Lohaus R."/>
            <person name="Toepel M."/>
            <person name="Tonon T."/>
            <person name="Vanneste K."/>
            <person name="Amirebrahimi M."/>
            <person name="Brakel J."/>
            <person name="Bostroem C."/>
            <person name="Chovatia M."/>
            <person name="Grimwood J."/>
            <person name="Jenkins J.W."/>
            <person name="Jueterbock A."/>
            <person name="Mraz A."/>
            <person name="Stam W.T."/>
            <person name="Tice H."/>
            <person name="Bornberg-Bauer E."/>
            <person name="Green P.J."/>
            <person name="Pearson G.A."/>
            <person name="Procaccini G."/>
            <person name="Duarte C.M."/>
            <person name="Schmutz J."/>
            <person name="Reusch T.B.H."/>
            <person name="Van de Peer Y."/>
        </authorList>
    </citation>
    <scope>NUCLEOTIDE SEQUENCE [LARGE SCALE GENOMIC DNA]</scope>
    <source>
        <strain evidence="5">cv. Finnish</strain>
    </source>
</reference>
<keyword evidence="1" id="KW-0479">Metal-binding</keyword>
<keyword evidence="1" id="KW-0863">Zinc-finger</keyword>
<dbReference type="SMART" id="SM00184">
    <property type="entry name" value="RING"/>
    <property type="match status" value="1"/>
</dbReference>
<name>A0A0K9NW66_ZOSMR</name>
<dbReference type="GO" id="GO:0016567">
    <property type="term" value="P:protein ubiquitination"/>
    <property type="evidence" value="ECO:0007669"/>
    <property type="project" value="InterPro"/>
</dbReference>
<dbReference type="Pfam" id="PF13639">
    <property type="entry name" value="zf-RING_2"/>
    <property type="match status" value="1"/>
</dbReference>
<comment type="caution">
    <text evidence="4">The sequence shown here is derived from an EMBL/GenBank/DDBJ whole genome shotgun (WGS) entry which is preliminary data.</text>
</comment>